<dbReference type="InterPro" id="IPR002048">
    <property type="entry name" value="EF_hand_dom"/>
</dbReference>
<dbReference type="Gene3D" id="1.10.238.10">
    <property type="entry name" value="EF-hand"/>
    <property type="match status" value="1"/>
</dbReference>
<name>A0A3P7P7J5_DIBLA</name>
<evidence type="ECO:0000256" key="1">
    <source>
        <dbReference type="ARBA" id="ARBA00022837"/>
    </source>
</evidence>
<dbReference type="InterPro" id="IPR018247">
    <property type="entry name" value="EF_Hand_1_Ca_BS"/>
</dbReference>
<feature type="domain" description="EF-hand" evidence="2">
    <location>
        <begin position="38"/>
        <end position="70"/>
    </location>
</feature>
<keyword evidence="1" id="KW-0106">Calcium</keyword>
<sequence>MSFSETVIAMFKDLDKDGSNKVSAKELAAMLREVGSKLDMKAVERLVRKFDANGDGELSIEELNVMMEGI</sequence>
<reference evidence="3 4" key="1">
    <citation type="submission" date="2018-11" db="EMBL/GenBank/DDBJ databases">
        <authorList>
            <consortium name="Pathogen Informatics"/>
        </authorList>
    </citation>
    <scope>NUCLEOTIDE SEQUENCE [LARGE SCALE GENOMIC DNA]</scope>
</reference>
<proteinExistence type="predicted"/>
<evidence type="ECO:0000259" key="2">
    <source>
        <dbReference type="PROSITE" id="PS50222"/>
    </source>
</evidence>
<dbReference type="EMBL" id="UYRU01064630">
    <property type="protein sequence ID" value="VDN16092.1"/>
    <property type="molecule type" value="Genomic_DNA"/>
</dbReference>
<dbReference type="SMART" id="SM00054">
    <property type="entry name" value="EFh"/>
    <property type="match status" value="2"/>
</dbReference>
<dbReference type="OrthoDB" id="418595at2759"/>
<keyword evidence="4" id="KW-1185">Reference proteome</keyword>
<dbReference type="CDD" id="cd00051">
    <property type="entry name" value="EFh"/>
    <property type="match status" value="1"/>
</dbReference>
<feature type="domain" description="EF-hand" evidence="2">
    <location>
        <begin position="2"/>
        <end position="37"/>
    </location>
</feature>
<evidence type="ECO:0000313" key="4">
    <source>
        <dbReference type="Proteomes" id="UP000281553"/>
    </source>
</evidence>
<dbReference type="InterPro" id="IPR011992">
    <property type="entry name" value="EF-hand-dom_pair"/>
</dbReference>
<evidence type="ECO:0000313" key="3">
    <source>
        <dbReference type="EMBL" id="VDN16092.1"/>
    </source>
</evidence>
<dbReference type="PROSITE" id="PS50222">
    <property type="entry name" value="EF_HAND_2"/>
    <property type="match status" value="2"/>
</dbReference>
<organism evidence="3 4">
    <name type="scientific">Dibothriocephalus latus</name>
    <name type="common">Fish tapeworm</name>
    <name type="synonym">Diphyllobothrium latum</name>
    <dbReference type="NCBI Taxonomy" id="60516"/>
    <lineage>
        <taxon>Eukaryota</taxon>
        <taxon>Metazoa</taxon>
        <taxon>Spiralia</taxon>
        <taxon>Lophotrochozoa</taxon>
        <taxon>Platyhelminthes</taxon>
        <taxon>Cestoda</taxon>
        <taxon>Eucestoda</taxon>
        <taxon>Diphyllobothriidea</taxon>
        <taxon>Diphyllobothriidae</taxon>
        <taxon>Dibothriocephalus</taxon>
    </lineage>
</organism>
<dbReference type="AlphaFoldDB" id="A0A3P7P7J5"/>
<dbReference type="Pfam" id="PF13499">
    <property type="entry name" value="EF-hand_7"/>
    <property type="match status" value="1"/>
</dbReference>
<accession>A0A3P7P7J5</accession>
<dbReference type="GO" id="GO:0005509">
    <property type="term" value="F:calcium ion binding"/>
    <property type="evidence" value="ECO:0007669"/>
    <property type="project" value="InterPro"/>
</dbReference>
<gene>
    <name evidence="3" type="ORF">DILT_LOCUS11923</name>
</gene>
<protein>
    <recommendedName>
        <fullName evidence="2">EF-hand domain-containing protein</fullName>
    </recommendedName>
</protein>
<dbReference type="Proteomes" id="UP000281553">
    <property type="component" value="Unassembled WGS sequence"/>
</dbReference>
<dbReference type="PROSITE" id="PS00018">
    <property type="entry name" value="EF_HAND_1"/>
    <property type="match status" value="2"/>
</dbReference>
<dbReference type="SUPFAM" id="SSF47473">
    <property type="entry name" value="EF-hand"/>
    <property type="match status" value="1"/>
</dbReference>